<sequence>MLKSWGVIKENMREETQYKKVDDYWIRLSSELSKIVRKD</sequence>
<reference evidence="1 2" key="1">
    <citation type="submission" date="2019-04" db="EMBL/GenBank/DDBJ databases">
        <title>Nine Novel Phages from a Plateau Lake in Southwest China Provide Insights into Aeromonas Phage Diversity.</title>
        <authorList>
            <person name="Xiao W."/>
            <person name="Bai M."/>
            <person name="Wang Y."/>
            <person name="Cui X."/>
        </authorList>
    </citation>
    <scope>NUCLEOTIDE SEQUENCE [LARGE SCALE GENOMIC DNA]</scope>
</reference>
<evidence type="ECO:0000313" key="1">
    <source>
        <dbReference type="EMBL" id="QEG08715.1"/>
    </source>
</evidence>
<gene>
    <name evidence="1" type="primary">4L372D_251</name>
</gene>
<dbReference type="Proteomes" id="UP000323739">
    <property type="component" value="Segment"/>
</dbReference>
<dbReference type="KEGG" id="vg:55617170"/>
<protein>
    <submittedName>
        <fullName evidence="1">Uncharacterized protein</fullName>
    </submittedName>
</protein>
<dbReference type="GeneID" id="55617170"/>
<proteinExistence type="predicted"/>
<evidence type="ECO:0000313" key="2">
    <source>
        <dbReference type="Proteomes" id="UP000323739"/>
    </source>
</evidence>
<accession>A0A5B9N7B2</accession>
<dbReference type="RefSeq" id="YP_009846799.1">
    <property type="nucleotide sequence ID" value="NC_048771.1"/>
</dbReference>
<name>A0A5B9N7B2_9CAUD</name>
<dbReference type="EMBL" id="MK813939">
    <property type="protein sequence ID" value="QEG08715.1"/>
    <property type="molecule type" value="Genomic_DNA"/>
</dbReference>
<keyword evidence="2" id="KW-1185">Reference proteome</keyword>
<organism evidence="1 2">
    <name type="scientific">Aeromonas phage 4L372D</name>
    <dbReference type="NCBI Taxonomy" id="2588518"/>
    <lineage>
        <taxon>Viruses</taxon>
        <taxon>Duplodnaviria</taxon>
        <taxon>Heunggongvirae</taxon>
        <taxon>Uroviricota</taxon>
        <taxon>Caudoviricetes</taxon>
        <taxon>Plateaulakevirus</taxon>
        <taxon>Plateaulakevirus pv4L372D</taxon>
    </lineage>
</organism>